<dbReference type="OrthoDB" id="10265871at2759"/>
<keyword evidence="4" id="KW-1185">Reference proteome</keyword>
<dbReference type="InterPro" id="IPR056362">
    <property type="entry name" value="AtuA-like_ferredoxin_dom"/>
</dbReference>
<evidence type="ECO:0000259" key="1">
    <source>
        <dbReference type="Pfam" id="PF07287"/>
    </source>
</evidence>
<protein>
    <recommendedName>
        <fullName evidence="5">DUF1446-domain-containing protein</fullName>
    </recommendedName>
</protein>
<accession>A0A9P6UC26</accession>
<proteinExistence type="predicted"/>
<evidence type="ECO:0008006" key="5">
    <source>
        <dbReference type="Google" id="ProtNLM"/>
    </source>
</evidence>
<name>A0A9P6UC26_9FUNG</name>
<reference evidence="3" key="1">
    <citation type="journal article" date="2020" name="Fungal Divers.">
        <title>Resolving the Mortierellaceae phylogeny through synthesis of multi-gene phylogenetics and phylogenomics.</title>
        <authorList>
            <person name="Vandepol N."/>
            <person name="Liber J."/>
            <person name="Desiro A."/>
            <person name="Na H."/>
            <person name="Kennedy M."/>
            <person name="Barry K."/>
            <person name="Grigoriev I.V."/>
            <person name="Miller A.N."/>
            <person name="O'Donnell K."/>
            <person name="Stajich J.E."/>
            <person name="Bonito G."/>
        </authorList>
    </citation>
    <scope>NUCLEOTIDE SEQUENCE</scope>
    <source>
        <strain evidence="3">BC1065</strain>
    </source>
</reference>
<dbReference type="PANTHER" id="PTHR47708">
    <property type="match status" value="1"/>
</dbReference>
<evidence type="ECO:0000313" key="4">
    <source>
        <dbReference type="Proteomes" id="UP000807716"/>
    </source>
</evidence>
<dbReference type="AlphaFoldDB" id="A0A9P6UC26"/>
<dbReference type="Pfam" id="PF07287">
    <property type="entry name" value="AtuA"/>
    <property type="match status" value="1"/>
</dbReference>
<comment type="caution">
    <text evidence="3">The sequence shown here is derived from an EMBL/GenBank/DDBJ whole genome shotgun (WGS) entry which is preliminary data.</text>
</comment>
<dbReference type="Proteomes" id="UP000807716">
    <property type="component" value="Unassembled WGS sequence"/>
</dbReference>
<feature type="domain" description="AtuA-like ferredoxin-fold" evidence="2">
    <location>
        <begin position="526"/>
        <end position="624"/>
    </location>
</feature>
<dbReference type="PANTHER" id="PTHR47708:SF2">
    <property type="entry name" value="SI:CH73-132F6.5"/>
    <property type="match status" value="1"/>
</dbReference>
<evidence type="ECO:0000313" key="3">
    <source>
        <dbReference type="EMBL" id="KAG0270130.1"/>
    </source>
</evidence>
<evidence type="ECO:0000259" key="2">
    <source>
        <dbReference type="Pfam" id="PF23544"/>
    </source>
</evidence>
<dbReference type="EMBL" id="JAAAJB010000011">
    <property type="protein sequence ID" value="KAG0270130.1"/>
    <property type="molecule type" value="Genomic_DNA"/>
</dbReference>
<sequence>MVPTSDKTVRIGCYSAFWGDSVSAAEQLVTLEGKNLDYLVADYLAEVTMGLLARHRTAKGKGGKPSRAGPGGYVGDFINFVWKRLLDDIVANGTKVITNAGGLDPLALKEAIETIAEENGVKNLVVAAVTGDDLHDRAEDMNSKGQLLPFNYITGNKNEVDVYPGASKKNLSLNAYLGAVPIAEALDAGATIIVTGRVVDSALVLGPLLHEFKWNVNKDWDQLASASLAGHIIECGCHTTGGNFTDWELSANSEHGGWANMGFPIVECKANGDFIVTKPAETGGLVTVGTVAEQFVYEVLDPGSYILPDVILDMRNVKITQVGKDRVLVTGAKGRAPTPYLKCSGIYVEGFKLTADLWIGGIDARKKALALGDAVIKRARRNIERLGMEDYSAVRVEALGAEFTYGPNATALDAREVCCRITAVHKDKSALLLLGVELAPSATGNAPGITGGGAGRPHPSPNMTHYSILVDKQHVPARLTIGRGAQETTKVVPFTGPSSAKNEFPPQLPAAPLPSATEAQGEKVTVPLIRLAYARSGDKGDTANVGVIARDPKFYPWINQALTAQAVKQYMGHVVQGEVAKYELPGIYALNFVLTRALGGGGLSSLNLDRQGKAYGQMLLSFKVQVPKGLLASL</sequence>
<gene>
    <name evidence="3" type="ORF">DFQ27_000431</name>
</gene>
<organism evidence="3 4">
    <name type="scientific">Actinomortierella ambigua</name>
    <dbReference type="NCBI Taxonomy" id="1343610"/>
    <lineage>
        <taxon>Eukaryota</taxon>
        <taxon>Fungi</taxon>
        <taxon>Fungi incertae sedis</taxon>
        <taxon>Mucoromycota</taxon>
        <taxon>Mortierellomycotina</taxon>
        <taxon>Mortierellomycetes</taxon>
        <taxon>Mortierellales</taxon>
        <taxon>Mortierellaceae</taxon>
        <taxon>Actinomortierella</taxon>
    </lineage>
</organism>
<feature type="domain" description="Acyclic terpene utilisation N-terminal" evidence="1">
    <location>
        <begin position="9"/>
        <end position="480"/>
    </location>
</feature>
<dbReference type="InterPro" id="IPR010839">
    <property type="entry name" value="AtuA_N"/>
</dbReference>
<dbReference type="Pfam" id="PF23544">
    <property type="entry name" value="AtuA_ferredoxin"/>
    <property type="match status" value="1"/>
</dbReference>